<protein>
    <recommendedName>
        <fullName evidence="1">DUF7804 domain-containing protein</fullName>
    </recommendedName>
</protein>
<dbReference type="EMBL" id="JBCGBO010000007">
    <property type="protein sequence ID" value="KAK9186780.1"/>
    <property type="molecule type" value="Genomic_DNA"/>
</dbReference>
<dbReference type="Pfam" id="PF25089">
    <property type="entry name" value="DUF7804"/>
    <property type="match status" value="1"/>
</dbReference>
<dbReference type="PANTHER" id="PTHR35127:SF1">
    <property type="entry name" value="GENOME ASSEMBLY, CHROMOSOME: A10"/>
    <property type="match status" value="1"/>
</dbReference>
<sequence length="253" mass="27546">MASLGIHYGGGGGGGAGATFSSNRRGTITKIRYPTASLNVTPAMSENRKCHAMPISISPSRADIDLVEPKRKQERSVSTENVIDKWMKDSVVEIVKNLRETPLLVHVYSDSGSGDSTRLKTEKAVPDDWPLMKSKWEDGTTPLPEGVIFVEQLKEEDAADDSGGESEITRAWGILVQAKGEGCGPACYLLKTSRAGAGSGLELCCTHFCLVKVKSFRETAEAQFKNCWLLNGLRSIGFESRPQVWKRDLIGVN</sequence>
<evidence type="ECO:0000259" key="1">
    <source>
        <dbReference type="Pfam" id="PF25089"/>
    </source>
</evidence>
<gene>
    <name evidence="2" type="ORF">WN944_018169</name>
</gene>
<keyword evidence="3" id="KW-1185">Reference proteome</keyword>
<comment type="caution">
    <text evidence="2">The sequence shown here is derived from an EMBL/GenBank/DDBJ whole genome shotgun (WGS) entry which is preliminary data.</text>
</comment>
<evidence type="ECO:0000313" key="2">
    <source>
        <dbReference type="EMBL" id="KAK9186780.1"/>
    </source>
</evidence>
<reference evidence="2 3" key="1">
    <citation type="submission" date="2024-05" db="EMBL/GenBank/DDBJ databases">
        <title>Haplotype-resolved chromosome-level genome assembly of Huyou (Citrus changshanensis).</title>
        <authorList>
            <person name="Miao C."/>
            <person name="Chen W."/>
            <person name="Wu Y."/>
            <person name="Wang L."/>
            <person name="Zhao S."/>
            <person name="Grierson D."/>
            <person name="Xu C."/>
            <person name="Chen K."/>
        </authorList>
    </citation>
    <scope>NUCLEOTIDE SEQUENCE [LARGE SCALE GENOMIC DNA]</scope>
    <source>
        <strain evidence="2">01-14</strain>
        <tissue evidence="2">Leaf</tissue>
    </source>
</reference>
<dbReference type="AlphaFoldDB" id="A0AAP0LT80"/>
<organism evidence="2 3">
    <name type="scientific">Citrus x changshan-huyou</name>
    <dbReference type="NCBI Taxonomy" id="2935761"/>
    <lineage>
        <taxon>Eukaryota</taxon>
        <taxon>Viridiplantae</taxon>
        <taxon>Streptophyta</taxon>
        <taxon>Embryophyta</taxon>
        <taxon>Tracheophyta</taxon>
        <taxon>Spermatophyta</taxon>
        <taxon>Magnoliopsida</taxon>
        <taxon>eudicotyledons</taxon>
        <taxon>Gunneridae</taxon>
        <taxon>Pentapetalae</taxon>
        <taxon>rosids</taxon>
        <taxon>malvids</taxon>
        <taxon>Sapindales</taxon>
        <taxon>Rutaceae</taxon>
        <taxon>Aurantioideae</taxon>
        <taxon>Citrus</taxon>
    </lineage>
</organism>
<accession>A0AAP0LT80</accession>
<evidence type="ECO:0000313" key="3">
    <source>
        <dbReference type="Proteomes" id="UP001428341"/>
    </source>
</evidence>
<name>A0AAP0LT80_9ROSI</name>
<proteinExistence type="predicted"/>
<dbReference type="Proteomes" id="UP001428341">
    <property type="component" value="Unassembled WGS sequence"/>
</dbReference>
<feature type="domain" description="DUF7804" evidence="1">
    <location>
        <begin position="80"/>
        <end position="159"/>
    </location>
</feature>
<dbReference type="InterPro" id="IPR056706">
    <property type="entry name" value="DUF7804"/>
</dbReference>
<dbReference type="PANTHER" id="PTHR35127">
    <property type="entry name" value="OS03G0736900 PROTEIN"/>
    <property type="match status" value="1"/>
</dbReference>